<evidence type="ECO:0000313" key="2">
    <source>
        <dbReference type="Proteomes" id="UP000316313"/>
    </source>
</evidence>
<dbReference type="OrthoDB" id="9802050at2"/>
<evidence type="ECO:0000313" key="1">
    <source>
        <dbReference type="EMBL" id="QDH17867.1"/>
    </source>
</evidence>
<reference evidence="1 2" key="1">
    <citation type="submission" date="2019-03" db="EMBL/GenBank/DDBJ databases">
        <title>The complete genome sequence of Swingsia samuiensis NBRC107927(T).</title>
        <authorList>
            <person name="Chua K.-O."/>
            <person name="Chan K.-G."/>
            <person name="See-Too W.-S."/>
        </authorList>
    </citation>
    <scope>NUCLEOTIDE SEQUENCE [LARGE SCALE GENOMIC DNA]</scope>
    <source>
        <strain evidence="1 2">AH83</strain>
    </source>
</reference>
<dbReference type="InterPro" id="IPR007709">
    <property type="entry name" value="N-FG_amidohydro"/>
</dbReference>
<dbReference type="AlphaFoldDB" id="A0A4Y6UNC8"/>
<dbReference type="SUPFAM" id="SSF53187">
    <property type="entry name" value="Zn-dependent exopeptidases"/>
    <property type="match status" value="1"/>
</dbReference>
<dbReference type="Gene3D" id="3.40.630.40">
    <property type="entry name" value="Zn-dependent exopeptidases"/>
    <property type="match status" value="1"/>
</dbReference>
<keyword evidence="2" id="KW-1185">Reference proteome</keyword>
<organism evidence="1 2">
    <name type="scientific">Swingsia samuiensis</name>
    <dbReference type="NCBI Taxonomy" id="1293412"/>
    <lineage>
        <taxon>Bacteria</taxon>
        <taxon>Pseudomonadati</taxon>
        <taxon>Pseudomonadota</taxon>
        <taxon>Alphaproteobacteria</taxon>
        <taxon>Acetobacterales</taxon>
        <taxon>Acetobacteraceae</taxon>
        <taxon>Swingsia</taxon>
    </lineage>
</organism>
<dbReference type="EMBL" id="CP038141">
    <property type="protein sequence ID" value="QDH17867.1"/>
    <property type="molecule type" value="Genomic_DNA"/>
</dbReference>
<sequence length="277" mass="32485">MTFFFPSPSVYVRYPSQRRVPLIISSPHSGRIYFSDFVENSRVSFGDLQRVEDRYIDLFFDEESSYGATFLSTDFPRSWCDVNRDYRELDPNMFRPALDYEDILISEKVKNGFGVIPRCISQGKSIYTHCLPQDEINFRLSIGWFPYHERLNNLIRQLYNTFGKVFIIDFHSMPPLLFNKKTDFVLGNNHGKSCSSDFVSFIENFLLKNKYQVKINTPYSGGYITKKYGNPDNNIHVIQIEIDRSLYINLSTLKLSSNFIFLKKQINNLIKEIVDFI</sequence>
<dbReference type="Proteomes" id="UP000316313">
    <property type="component" value="Chromosome"/>
</dbReference>
<dbReference type="KEGG" id="ssam:E3D00_10015"/>
<gene>
    <name evidence="1" type="ORF">E3D00_10015</name>
</gene>
<name>A0A4Y6UNC8_9PROT</name>
<accession>A0A4Y6UNC8</accession>
<dbReference type="Pfam" id="PF05013">
    <property type="entry name" value="FGase"/>
    <property type="match status" value="1"/>
</dbReference>
<protein>
    <submittedName>
        <fullName evidence="1">N-formylglutamate deformylase</fullName>
    </submittedName>
</protein>
<proteinExistence type="predicted"/>